<evidence type="ECO:0000259" key="2">
    <source>
        <dbReference type="Pfam" id="PF00656"/>
    </source>
</evidence>
<sequence>MMRPPDPARSRAVLVGTAEYTEDDLLPGVPAVRNNVRDLQRLLTEGRPGAFSAETTRTVFDPATPRDLGLPLLEAARQAEDVFLVYYAGHGLIGHERRELYLGLAKSVSEAPSFTAFPFQGIREAFLASPARNRVLVLDCCFSGRAITGGLSGTYEPLIEQMEIAGTYTLTSAAANEPARFQDGERHTAFTGELLLALRDGIPSTPSAEVTLGALFRHLRRVLPAKGLPEPQQCGTDTAEFLVLSRPRPRPGRRPVSEAAAGGAPGSREGLLARWDLGRRRGEEGRTGEAMRLLSEVVPDLTRMLGPDDPATLVGRIDLAYWTGREGDTDEALRLSAAAVGDMTRVLGPHHRATLAGQSQLAYWTGESGRYHEALSLASSVLADLSRVLGPDDRETLIGRGRLARWTGEADDPAAAARMTGDLVPDLSRVLGAEDRETFTGRVNQAQWTGRAGGSKAAVRLLTGLVPDVSWALGPDDRHTLLSRSRLAHWSGAAGRRRRARRLFAAAVPDLERVLGPDDRETLLARSQLAHWTGETGQAAEAVRLFGLLVGDIAWVLGSDDRATLVSRARLAHWTGVRGEVGEAIRQFHAVLPELTRVLGPNAPETVENRVLLAFWRRKADRRLKDQIFFGAGPRGGTR</sequence>
<dbReference type="InterPro" id="IPR011990">
    <property type="entry name" value="TPR-like_helical_dom_sf"/>
</dbReference>
<dbReference type="SUPFAM" id="SSF48452">
    <property type="entry name" value="TPR-like"/>
    <property type="match status" value="2"/>
</dbReference>
<dbReference type="Gene3D" id="3.40.50.1460">
    <property type="match status" value="1"/>
</dbReference>
<dbReference type="InterPro" id="IPR011600">
    <property type="entry name" value="Pept_C14_caspase"/>
</dbReference>
<feature type="domain" description="Peptidase C14 caspase" evidence="2">
    <location>
        <begin position="10"/>
        <end position="224"/>
    </location>
</feature>
<evidence type="ECO:0000313" key="4">
    <source>
        <dbReference type="Proteomes" id="UP001501867"/>
    </source>
</evidence>
<protein>
    <recommendedName>
        <fullName evidence="2">Peptidase C14 caspase domain-containing protein</fullName>
    </recommendedName>
</protein>
<dbReference type="PANTHER" id="PTHR46082">
    <property type="entry name" value="ATP/GTP-BINDING PROTEIN-RELATED"/>
    <property type="match status" value="1"/>
</dbReference>
<dbReference type="EMBL" id="BAAABV010000028">
    <property type="protein sequence ID" value="GAA0318080.1"/>
    <property type="molecule type" value="Genomic_DNA"/>
</dbReference>
<accession>A0ABN0VVD1</accession>
<gene>
    <name evidence="3" type="ORF">GCM10010302_66420</name>
</gene>
<reference evidence="3 4" key="1">
    <citation type="journal article" date="2019" name="Int. J. Syst. Evol. Microbiol.">
        <title>The Global Catalogue of Microorganisms (GCM) 10K type strain sequencing project: providing services to taxonomists for standard genome sequencing and annotation.</title>
        <authorList>
            <consortium name="The Broad Institute Genomics Platform"/>
            <consortium name="The Broad Institute Genome Sequencing Center for Infectious Disease"/>
            <person name="Wu L."/>
            <person name="Ma J."/>
        </authorList>
    </citation>
    <scope>NUCLEOTIDE SEQUENCE [LARGE SCALE GENOMIC DNA]</scope>
    <source>
        <strain evidence="3 4">JCM 4505</strain>
    </source>
</reference>
<feature type="region of interest" description="Disordered" evidence="1">
    <location>
        <begin position="246"/>
        <end position="268"/>
    </location>
</feature>
<dbReference type="NCBIfam" id="NF047832">
    <property type="entry name" value="caspase_w_EACC1"/>
    <property type="match status" value="1"/>
</dbReference>
<keyword evidence="4" id="KW-1185">Reference proteome</keyword>
<name>A0ABN0VVD1_9ACTN</name>
<dbReference type="Pfam" id="PF00656">
    <property type="entry name" value="Peptidase_C14"/>
    <property type="match status" value="1"/>
</dbReference>
<proteinExistence type="predicted"/>
<dbReference type="InterPro" id="IPR053137">
    <property type="entry name" value="NLR-like"/>
</dbReference>
<comment type="caution">
    <text evidence="3">The sequence shown here is derived from an EMBL/GenBank/DDBJ whole genome shotgun (WGS) entry which is preliminary data.</text>
</comment>
<dbReference type="Gene3D" id="1.25.40.10">
    <property type="entry name" value="Tetratricopeptide repeat domain"/>
    <property type="match status" value="2"/>
</dbReference>
<evidence type="ECO:0000313" key="3">
    <source>
        <dbReference type="EMBL" id="GAA0318080.1"/>
    </source>
</evidence>
<dbReference type="PANTHER" id="PTHR46082:SF6">
    <property type="entry name" value="AAA+ ATPASE DOMAIN-CONTAINING PROTEIN-RELATED"/>
    <property type="match status" value="1"/>
</dbReference>
<evidence type="ECO:0000256" key="1">
    <source>
        <dbReference type="SAM" id="MobiDB-lite"/>
    </source>
</evidence>
<dbReference type="RefSeq" id="WP_344167491.1">
    <property type="nucleotide sequence ID" value="NZ_BAAABV010000028.1"/>
</dbReference>
<dbReference type="Proteomes" id="UP001501867">
    <property type="component" value="Unassembled WGS sequence"/>
</dbReference>
<organism evidence="3 4">
    <name type="scientific">Streptomyces polychromogenes</name>
    <dbReference type="NCBI Taxonomy" id="67342"/>
    <lineage>
        <taxon>Bacteria</taxon>
        <taxon>Bacillati</taxon>
        <taxon>Actinomycetota</taxon>
        <taxon>Actinomycetes</taxon>
        <taxon>Kitasatosporales</taxon>
        <taxon>Streptomycetaceae</taxon>
        <taxon>Streptomyces</taxon>
    </lineage>
</organism>
<dbReference type="Pfam" id="PF13374">
    <property type="entry name" value="TPR_10"/>
    <property type="match status" value="1"/>
</dbReference>